<gene>
    <name evidence="2" type="ORF">SAMN05443999_10530</name>
</gene>
<reference evidence="2 3" key="1">
    <citation type="submission" date="2016-10" db="EMBL/GenBank/DDBJ databases">
        <authorList>
            <person name="de Groot N.N."/>
        </authorList>
    </citation>
    <scope>NUCLEOTIDE SEQUENCE [LARGE SCALE GENOMIC DNA]</scope>
    <source>
        <strain evidence="2 3">DSM 100674</strain>
    </source>
</reference>
<dbReference type="CDD" id="cd18722">
    <property type="entry name" value="PIN_NicB-like"/>
    <property type="match status" value="1"/>
</dbReference>
<organism evidence="2 3">
    <name type="scientific">Roseovarius azorensis</name>
    <dbReference type="NCBI Taxonomy" id="1287727"/>
    <lineage>
        <taxon>Bacteria</taxon>
        <taxon>Pseudomonadati</taxon>
        <taxon>Pseudomonadota</taxon>
        <taxon>Alphaproteobacteria</taxon>
        <taxon>Rhodobacterales</taxon>
        <taxon>Roseobacteraceae</taxon>
        <taxon>Roseovarius</taxon>
    </lineage>
</organism>
<dbReference type="EMBL" id="FOAG01000005">
    <property type="protein sequence ID" value="SEL36683.1"/>
    <property type="molecule type" value="Genomic_DNA"/>
</dbReference>
<dbReference type="RefSeq" id="WP_093035289.1">
    <property type="nucleotide sequence ID" value="NZ_FOAG01000005.1"/>
</dbReference>
<protein>
    <submittedName>
        <fullName evidence="2">NYN domain-containing protein</fullName>
    </submittedName>
</protein>
<dbReference type="GO" id="GO:0004540">
    <property type="term" value="F:RNA nuclease activity"/>
    <property type="evidence" value="ECO:0007669"/>
    <property type="project" value="InterPro"/>
</dbReference>
<sequence>MSRIDRVRGGVCVDGFNLYHAIDDLGQPYLKWLDLRKLSEKFARGHAHVIEEIVFCTAFFPGDFGKRKRHEAYNAALEARGVKILKGHTTKEPMKCNTCGNLWDQPREKETDINVALSLFSAAMTGKVDVVFLLTADTDQAATLKYIKEHCPQVKRVVVTPPGREKSKHLRDLSHANLRLGEGDIDDCVLPAMVQPEKGRLIVRPDNYQPPAGWVHPDERPA</sequence>
<accession>A0A1H7PLM0</accession>
<feature type="domain" description="NYN" evidence="1">
    <location>
        <begin position="10"/>
        <end position="167"/>
    </location>
</feature>
<dbReference type="Gene3D" id="3.40.50.1010">
    <property type="entry name" value="5'-nuclease"/>
    <property type="match status" value="1"/>
</dbReference>
<dbReference type="OrthoDB" id="9809421at2"/>
<keyword evidence="3" id="KW-1185">Reference proteome</keyword>
<dbReference type="STRING" id="1287727.SAMN05443999_10530"/>
<dbReference type="InterPro" id="IPR021139">
    <property type="entry name" value="NYN"/>
</dbReference>
<dbReference type="Pfam" id="PF01936">
    <property type="entry name" value="NYN"/>
    <property type="match status" value="1"/>
</dbReference>
<name>A0A1H7PLM0_9RHOB</name>
<evidence type="ECO:0000313" key="2">
    <source>
        <dbReference type="EMBL" id="SEL36683.1"/>
    </source>
</evidence>
<proteinExistence type="predicted"/>
<evidence type="ECO:0000313" key="3">
    <source>
        <dbReference type="Proteomes" id="UP000199582"/>
    </source>
</evidence>
<evidence type="ECO:0000259" key="1">
    <source>
        <dbReference type="Pfam" id="PF01936"/>
    </source>
</evidence>
<dbReference type="AlphaFoldDB" id="A0A1H7PLM0"/>
<dbReference type="Proteomes" id="UP000199582">
    <property type="component" value="Unassembled WGS sequence"/>
</dbReference>